<reference evidence="6" key="1">
    <citation type="submission" date="2020-03" db="EMBL/GenBank/DDBJ databases">
        <title>Draft Genome Sequence of Cylindrodendrum hubeiense.</title>
        <authorList>
            <person name="Buettner E."/>
            <person name="Kellner H."/>
        </authorList>
    </citation>
    <scope>NUCLEOTIDE SEQUENCE</scope>
    <source>
        <strain evidence="6">IHI 201604</strain>
    </source>
</reference>
<evidence type="ECO:0008006" key="8">
    <source>
        <dbReference type="Google" id="ProtNLM"/>
    </source>
</evidence>
<dbReference type="GO" id="GO:0046872">
    <property type="term" value="F:metal ion binding"/>
    <property type="evidence" value="ECO:0007669"/>
    <property type="project" value="UniProtKB-KW"/>
</dbReference>
<name>A0A9P5HI01_9HYPO</name>
<dbReference type="OrthoDB" id="10264636at2759"/>
<evidence type="ECO:0000256" key="1">
    <source>
        <dbReference type="ARBA" id="ARBA00022485"/>
    </source>
</evidence>
<comment type="caution">
    <text evidence="6">The sequence shown here is derived from an EMBL/GenBank/DDBJ whole genome shotgun (WGS) entry which is preliminary data.</text>
</comment>
<accession>A0A9P5HI01</accession>
<dbReference type="Proteomes" id="UP000722485">
    <property type="component" value="Unassembled WGS sequence"/>
</dbReference>
<dbReference type="InterPro" id="IPR039650">
    <property type="entry name" value="HdrA-like"/>
</dbReference>
<evidence type="ECO:0000256" key="4">
    <source>
        <dbReference type="ARBA" id="ARBA00023004"/>
    </source>
</evidence>
<dbReference type="Pfam" id="PF12831">
    <property type="entry name" value="FAD_oxidored"/>
    <property type="match status" value="1"/>
</dbReference>
<dbReference type="AlphaFoldDB" id="A0A9P5HI01"/>
<dbReference type="GO" id="GO:0016491">
    <property type="term" value="F:oxidoreductase activity"/>
    <property type="evidence" value="ECO:0007669"/>
    <property type="project" value="UniProtKB-KW"/>
</dbReference>
<keyword evidence="5" id="KW-0411">Iron-sulfur</keyword>
<keyword evidence="1" id="KW-0004">4Fe-4S</keyword>
<gene>
    <name evidence="6" type="ORF">G7Z17_g2216</name>
</gene>
<sequence length="579" mass="63960">MLSLKNGLLGFLFTNSLLFIFISFSSIAFVASASPVYPESPERRAVTSQYDVVIYGNTVAGLAAAVQTKRMKKTVAIVIPGNTLGGLTTSGLGWTDNKKGDSIGGIAREFYAKIYTYYQSKPTWKYETRAAYVAKKVGAQPGIAIDETKKVQWTFEPKASEAIWEKWVKDGKIPVFRNEPIDRSGNGVTMNGTTIVSFTTQSGSVFEGKMFIDASYEGDLLEAAGIPYRIGREARNEFNEPAGGISINLPGKLSTIDPYIEPGNNSSGLIKGIQQVINDTAAVDGQSDPYSLQAYNYRLSFTKTAANRKPFFQPADYNESDYEILLRYIESGYKGPFFTSQLMPNLKTDSNAAGQVSTDLIGGNYNEESNYIEDSYEQRAVSMLAHKLYTQGFLWTLVNSTRVPQSIRTAVNAWGYSKDEFVSNDNWPYEIYVREGRRMNGLYTMSQSDIQQPQTAFANDSIVGLGSYYLDVHQVQRVLVDGKIYDEGHVHIVTTKPFAIPFNSLIPSAEYATNFINPITMSSTHIAYSAIRMEPTYMILGQSAATAAIMAIQQGVSIQDVDRTNLTARLAADKQVLSL</sequence>
<protein>
    <recommendedName>
        <fullName evidence="8">FAD dependent oxidoreductase</fullName>
    </recommendedName>
</protein>
<dbReference type="SUPFAM" id="SSF51905">
    <property type="entry name" value="FAD/NAD(P)-binding domain"/>
    <property type="match status" value="1"/>
</dbReference>
<keyword evidence="2" id="KW-0479">Metal-binding</keyword>
<organism evidence="6 7">
    <name type="scientific">Cylindrodendrum hubeiense</name>
    <dbReference type="NCBI Taxonomy" id="595255"/>
    <lineage>
        <taxon>Eukaryota</taxon>
        <taxon>Fungi</taxon>
        <taxon>Dikarya</taxon>
        <taxon>Ascomycota</taxon>
        <taxon>Pezizomycotina</taxon>
        <taxon>Sordariomycetes</taxon>
        <taxon>Hypocreomycetidae</taxon>
        <taxon>Hypocreales</taxon>
        <taxon>Nectriaceae</taxon>
        <taxon>Cylindrodendrum</taxon>
    </lineage>
</organism>
<dbReference type="PANTHER" id="PTHR43498">
    <property type="entry name" value="FERREDOXIN:COB-COM HETERODISULFIDE REDUCTASE SUBUNIT A"/>
    <property type="match status" value="1"/>
</dbReference>
<keyword evidence="4" id="KW-0408">Iron</keyword>
<evidence type="ECO:0000256" key="2">
    <source>
        <dbReference type="ARBA" id="ARBA00022723"/>
    </source>
</evidence>
<evidence type="ECO:0000256" key="3">
    <source>
        <dbReference type="ARBA" id="ARBA00023002"/>
    </source>
</evidence>
<evidence type="ECO:0000313" key="6">
    <source>
        <dbReference type="EMBL" id="KAF7555364.1"/>
    </source>
</evidence>
<keyword evidence="3" id="KW-0560">Oxidoreductase</keyword>
<evidence type="ECO:0000256" key="5">
    <source>
        <dbReference type="ARBA" id="ARBA00023014"/>
    </source>
</evidence>
<proteinExistence type="predicted"/>
<keyword evidence="7" id="KW-1185">Reference proteome</keyword>
<dbReference type="GO" id="GO:0051539">
    <property type="term" value="F:4 iron, 4 sulfur cluster binding"/>
    <property type="evidence" value="ECO:0007669"/>
    <property type="project" value="UniProtKB-KW"/>
</dbReference>
<dbReference type="EMBL" id="JAANBB010000021">
    <property type="protein sequence ID" value="KAF7555364.1"/>
    <property type="molecule type" value="Genomic_DNA"/>
</dbReference>
<evidence type="ECO:0000313" key="7">
    <source>
        <dbReference type="Proteomes" id="UP000722485"/>
    </source>
</evidence>
<dbReference type="PANTHER" id="PTHR43498:SF1">
    <property type="entry name" value="COB--COM HETERODISULFIDE REDUCTASE IRON-SULFUR SUBUNIT A"/>
    <property type="match status" value="1"/>
</dbReference>
<dbReference type="InterPro" id="IPR036188">
    <property type="entry name" value="FAD/NAD-bd_sf"/>
</dbReference>